<dbReference type="GeneID" id="118413591"/>
<feature type="compositionally biased region" description="Polar residues" evidence="8">
    <location>
        <begin position="659"/>
        <end position="668"/>
    </location>
</feature>
<evidence type="ECO:0000256" key="5">
    <source>
        <dbReference type="ARBA" id="ARBA00022989"/>
    </source>
</evidence>
<feature type="domain" description="Ammonium transporter AmtB-like" evidence="10">
    <location>
        <begin position="189"/>
        <end position="576"/>
    </location>
</feature>
<dbReference type="Proteomes" id="UP000001554">
    <property type="component" value="Chromosome 4"/>
</dbReference>
<feature type="transmembrane region" description="Helical" evidence="9">
    <location>
        <begin position="469"/>
        <end position="488"/>
    </location>
</feature>
<dbReference type="Pfam" id="PF00909">
    <property type="entry name" value="Ammonium_transp"/>
    <property type="match status" value="1"/>
</dbReference>
<feature type="region of interest" description="Disordered" evidence="8">
    <location>
        <begin position="626"/>
        <end position="674"/>
    </location>
</feature>
<evidence type="ECO:0000256" key="3">
    <source>
        <dbReference type="ARBA" id="ARBA00022448"/>
    </source>
</evidence>
<gene>
    <name evidence="12" type="primary">LOC118413591</name>
</gene>
<evidence type="ECO:0000256" key="6">
    <source>
        <dbReference type="ARBA" id="ARBA00023136"/>
    </source>
</evidence>
<proteinExistence type="inferred from homology"/>
<accession>A0A9J7KYU0</accession>
<dbReference type="PROSITE" id="PS01219">
    <property type="entry name" value="AMMONIUM_TRANSP"/>
    <property type="match status" value="1"/>
</dbReference>
<evidence type="ECO:0000256" key="8">
    <source>
        <dbReference type="SAM" id="MobiDB-lite"/>
    </source>
</evidence>
<dbReference type="InterPro" id="IPR029020">
    <property type="entry name" value="Ammonium/urea_transptr"/>
</dbReference>
<comment type="subcellular location">
    <subcellularLocation>
        <location evidence="1">Membrane</location>
        <topology evidence="1">Multi-pass membrane protein</topology>
    </subcellularLocation>
</comment>
<reference evidence="11" key="1">
    <citation type="journal article" date="2020" name="Nat. Ecol. Evol.">
        <title>Deeply conserved synteny resolves early events in vertebrate evolution.</title>
        <authorList>
            <person name="Simakov O."/>
            <person name="Marletaz F."/>
            <person name="Yue J.X."/>
            <person name="O'Connell B."/>
            <person name="Jenkins J."/>
            <person name="Brandt A."/>
            <person name="Calef R."/>
            <person name="Tung C.H."/>
            <person name="Huang T.K."/>
            <person name="Schmutz J."/>
            <person name="Satoh N."/>
            <person name="Yu J.K."/>
            <person name="Putnam N.H."/>
            <person name="Green R.E."/>
            <person name="Rokhsar D.S."/>
        </authorList>
    </citation>
    <scope>NUCLEOTIDE SEQUENCE [LARGE SCALE GENOMIC DNA]</scope>
    <source>
        <strain evidence="11">S238N-H82</strain>
    </source>
</reference>
<feature type="transmembrane region" description="Helical" evidence="9">
    <location>
        <begin position="368"/>
        <end position="391"/>
    </location>
</feature>
<dbReference type="InterPro" id="IPR024041">
    <property type="entry name" value="NH4_transpt_AmtB-like_dom"/>
</dbReference>
<feature type="transmembrane region" description="Helical" evidence="9">
    <location>
        <begin position="226"/>
        <end position="245"/>
    </location>
</feature>
<dbReference type="GO" id="GO:0005886">
    <property type="term" value="C:plasma membrane"/>
    <property type="evidence" value="ECO:0000318"/>
    <property type="project" value="GO_Central"/>
</dbReference>
<dbReference type="InterPro" id="IPR018047">
    <property type="entry name" value="Ammonium_transpt_CS"/>
</dbReference>
<evidence type="ECO:0000256" key="7">
    <source>
        <dbReference type="ARBA" id="ARBA00023177"/>
    </source>
</evidence>
<evidence type="ECO:0000259" key="10">
    <source>
        <dbReference type="Pfam" id="PF00909"/>
    </source>
</evidence>
<dbReference type="Gene3D" id="1.10.3430.10">
    <property type="entry name" value="Ammonium transporter AmtB like domains"/>
    <property type="match status" value="1"/>
</dbReference>
<dbReference type="KEGG" id="bfo:118413591"/>
<keyword evidence="4 9" id="KW-0812">Transmembrane</keyword>
<keyword evidence="6 9" id="KW-0472">Membrane</keyword>
<dbReference type="AlphaFoldDB" id="A0A9J7KYU0"/>
<dbReference type="PANTHER" id="PTHR11730:SF6">
    <property type="entry name" value="AMMONIUM TRANSPORTER"/>
    <property type="match status" value="1"/>
</dbReference>
<sequence>MEVSTEKSKVMMNSTDETHAVILMNGELLEESYYEHVTNEYEQVRSLVGPQETLLATVKRRKLQWFGHVTRHNNLAKTILQGTVEGGRRRGRQRKAWQDNIADWTGLSLWERITLARERRTWRQLSIFMSTLSPQRPGGQGTRSAESCISIMATLETLDGRMNATEAAIADINGKLDVFAVSLNTLLEILCGCLIMTMQGGFALLEVGSVKVSNVFAILLNNVMDVCVGTVGYFFFGYAVAFGPTTGGYMGTNHFALTNLESDDALTYVFFQYSFAATATAIVSGAMVGRTSYHGYLIYSFVITGFVYPTVVHWAWSDYGWLNSDLYGLTFQDFSGSGVVHACGGTAALMGAMVLGRRKLAKEVEDHAIPESAPALVTLGFFILMVGFLAFNGSTQGAISSRGDSGAIARTVMNTGLACASGGLATILFERLVHKKINDYYVLCIVVNGCLAGTVAVCASANVVTNYGALLIGASGAVIHCLWSISLHKFTPIEDPIDTTAVHLAPGMWGIFICPFMDKEKGIFYCGYDGQSAAWHQLGVNIGGLVAIMAYTGLITFSIFKILDKAKLLRSTQEKFEHAEAVRIHEELLAQQSHHGFFKAIMVHHEPEPAPKKSASSEISKMELFFQHSDSESDQQSGGSTEDVHDGQQPSGSVIKASASDQQPSVGSTDFIFH</sequence>
<dbReference type="GO" id="GO:0097272">
    <property type="term" value="P:ammonium homeostasis"/>
    <property type="evidence" value="ECO:0000318"/>
    <property type="project" value="GO_Central"/>
</dbReference>
<comment type="similarity">
    <text evidence="2">Belongs to the ammonia transporter channel (TC 1.A.11.2) family.</text>
</comment>
<feature type="transmembrane region" description="Helical" evidence="9">
    <location>
        <begin position="296"/>
        <end position="316"/>
    </location>
</feature>
<feature type="transmembrane region" description="Helical" evidence="9">
    <location>
        <begin position="411"/>
        <end position="429"/>
    </location>
</feature>
<keyword evidence="5 9" id="KW-1133">Transmembrane helix</keyword>
<dbReference type="GO" id="GO:0008519">
    <property type="term" value="F:ammonium channel activity"/>
    <property type="evidence" value="ECO:0000318"/>
    <property type="project" value="GO_Central"/>
</dbReference>
<dbReference type="OrthoDB" id="534912at2759"/>
<name>A0A9J7KYU0_BRAFL</name>
<dbReference type="RefSeq" id="XP_035673012.1">
    <property type="nucleotide sequence ID" value="XM_035817119.1"/>
</dbReference>
<organism evidence="11 12">
    <name type="scientific">Branchiostoma floridae</name>
    <name type="common">Florida lancelet</name>
    <name type="synonym">Amphioxus</name>
    <dbReference type="NCBI Taxonomy" id="7739"/>
    <lineage>
        <taxon>Eukaryota</taxon>
        <taxon>Metazoa</taxon>
        <taxon>Chordata</taxon>
        <taxon>Cephalochordata</taxon>
        <taxon>Leptocardii</taxon>
        <taxon>Amphioxiformes</taxon>
        <taxon>Branchiostomatidae</taxon>
        <taxon>Branchiostoma</taxon>
    </lineage>
</organism>
<evidence type="ECO:0000313" key="12">
    <source>
        <dbReference type="RefSeq" id="XP_035673012.1"/>
    </source>
</evidence>
<keyword evidence="3" id="KW-0813">Transport</keyword>
<keyword evidence="11" id="KW-1185">Reference proteome</keyword>
<reference evidence="12" key="2">
    <citation type="submission" date="2025-08" db="UniProtKB">
        <authorList>
            <consortium name="RefSeq"/>
        </authorList>
    </citation>
    <scope>IDENTIFICATION</scope>
    <source>
        <strain evidence="12">S238N-H82</strain>
        <tissue evidence="12">Testes</tissue>
    </source>
</reference>
<dbReference type="GO" id="GO:0072488">
    <property type="term" value="P:ammonium transmembrane transport"/>
    <property type="evidence" value="ECO:0000318"/>
    <property type="project" value="GO_Central"/>
</dbReference>
<evidence type="ECO:0000256" key="1">
    <source>
        <dbReference type="ARBA" id="ARBA00004141"/>
    </source>
</evidence>
<dbReference type="PANTHER" id="PTHR11730">
    <property type="entry name" value="AMMONIUM TRANSPORTER"/>
    <property type="match status" value="1"/>
</dbReference>
<feature type="transmembrane region" description="Helical" evidence="9">
    <location>
        <begin position="336"/>
        <end position="356"/>
    </location>
</feature>
<feature type="transmembrane region" description="Helical" evidence="9">
    <location>
        <begin position="265"/>
        <end position="289"/>
    </location>
</feature>
<keyword evidence="7" id="KW-0924">Ammonia transport</keyword>
<evidence type="ECO:0000256" key="9">
    <source>
        <dbReference type="SAM" id="Phobius"/>
    </source>
</evidence>
<evidence type="ECO:0000313" key="11">
    <source>
        <dbReference type="Proteomes" id="UP000001554"/>
    </source>
</evidence>
<dbReference type="SUPFAM" id="SSF111352">
    <property type="entry name" value="Ammonium transporter"/>
    <property type="match status" value="1"/>
</dbReference>
<protein>
    <submittedName>
        <fullName evidence="12">Ammonium transporter sll1017</fullName>
    </submittedName>
</protein>
<feature type="transmembrane region" description="Helical" evidence="9">
    <location>
        <begin position="441"/>
        <end position="463"/>
    </location>
</feature>
<feature type="transmembrane region" description="Helical" evidence="9">
    <location>
        <begin position="538"/>
        <end position="560"/>
    </location>
</feature>
<evidence type="ECO:0000256" key="2">
    <source>
        <dbReference type="ARBA" id="ARBA00005887"/>
    </source>
</evidence>
<evidence type="ECO:0000256" key="4">
    <source>
        <dbReference type="ARBA" id="ARBA00022692"/>
    </source>
</evidence>